<feature type="domain" description="ABC transmembrane type-1" evidence="8">
    <location>
        <begin position="69"/>
        <end position="279"/>
    </location>
</feature>
<dbReference type="PANTHER" id="PTHR30193">
    <property type="entry name" value="ABC TRANSPORTER PERMEASE PROTEIN"/>
    <property type="match status" value="1"/>
</dbReference>
<dbReference type="GO" id="GO:0055085">
    <property type="term" value="P:transmembrane transport"/>
    <property type="evidence" value="ECO:0007669"/>
    <property type="project" value="InterPro"/>
</dbReference>
<keyword evidence="4 7" id="KW-0812">Transmembrane</keyword>
<keyword evidence="6 7" id="KW-0472">Membrane</keyword>
<evidence type="ECO:0000256" key="5">
    <source>
        <dbReference type="ARBA" id="ARBA00022989"/>
    </source>
</evidence>
<feature type="transmembrane region" description="Helical" evidence="7">
    <location>
        <begin position="108"/>
        <end position="133"/>
    </location>
</feature>
<keyword evidence="3" id="KW-1003">Cell membrane</keyword>
<evidence type="ECO:0000313" key="9">
    <source>
        <dbReference type="EMBL" id="PPK80842.1"/>
    </source>
</evidence>
<feature type="transmembrane region" description="Helical" evidence="7">
    <location>
        <begin position="71"/>
        <end position="96"/>
    </location>
</feature>
<protein>
    <submittedName>
        <fullName evidence="9">Carbohydrate ABC transporter membrane protein 1 (CUT1 family)</fullName>
    </submittedName>
</protein>
<name>A0A2S6HSZ5_9FIRM</name>
<organism evidence="9 10">
    <name type="scientific">Lacrimispora xylanisolvens</name>
    <dbReference type="NCBI Taxonomy" id="384636"/>
    <lineage>
        <taxon>Bacteria</taxon>
        <taxon>Bacillati</taxon>
        <taxon>Bacillota</taxon>
        <taxon>Clostridia</taxon>
        <taxon>Lachnospirales</taxon>
        <taxon>Lachnospiraceae</taxon>
        <taxon>Lacrimispora</taxon>
    </lineage>
</organism>
<gene>
    <name evidence="9" type="ORF">BXY41_10558</name>
</gene>
<reference evidence="9 10" key="1">
    <citation type="submission" date="2018-02" db="EMBL/GenBank/DDBJ databases">
        <title>Genomic Encyclopedia of Archaeal and Bacterial Type Strains, Phase II (KMG-II): from individual species to whole genera.</title>
        <authorList>
            <person name="Goeker M."/>
        </authorList>
    </citation>
    <scope>NUCLEOTIDE SEQUENCE [LARGE SCALE GENOMIC DNA]</scope>
    <source>
        <strain evidence="9 10">DSM 3808</strain>
    </source>
</reference>
<evidence type="ECO:0000259" key="8">
    <source>
        <dbReference type="PROSITE" id="PS50928"/>
    </source>
</evidence>
<dbReference type="PANTHER" id="PTHR30193:SF37">
    <property type="entry name" value="INNER MEMBRANE ABC TRANSPORTER PERMEASE PROTEIN YCJO"/>
    <property type="match status" value="1"/>
</dbReference>
<dbReference type="Gene3D" id="1.10.3720.10">
    <property type="entry name" value="MetI-like"/>
    <property type="match status" value="1"/>
</dbReference>
<dbReference type="OrthoDB" id="9795403at2"/>
<feature type="transmembrane region" description="Helical" evidence="7">
    <location>
        <begin position="206"/>
        <end position="225"/>
    </location>
</feature>
<dbReference type="RefSeq" id="WP_104436838.1">
    <property type="nucleotide sequence ID" value="NZ_CP070896.1"/>
</dbReference>
<evidence type="ECO:0000256" key="1">
    <source>
        <dbReference type="ARBA" id="ARBA00004651"/>
    </source>
</evidence>
<keyword evidence="2 7" id="KW-0813">Transport</keyword>
<keyword evidence="10" id="KW-1185">Reference proteome</keyword>
<dbReference type="InterPro" id="IPR051393">
    <property type="entry name" value="ABC_transporter_permease"/>
</dbReference>
<evidence type="ECO:0000256" key="6">
    <source>
        <dbReference type="ARBA" id="ARBA00023136"/>
    </source>
</evidence>
<evidence type="ECO:0000256" key="3">
    <source>
        <dbReference type="ARBA" id="ARBA00022475"/>
    </source>
</evidence>
<dbReference type="InterPro" id="IPR000515">
    <property type="entry name" value="MetI-like"/>
</dbReference>
<evidence type="ECO:0000256" key="4">
    <source>
        <dbReference type="ARBA" id="ARBA00022692"/>
    </source>
</evidence>
<dbReference type="PROSITE" id="PS50928">
    <property type="entry name" value="ABC_TM1"/>
    <property type="match status" value="1"/>
</dbReference>
<dbReference type="InterPro" id="IPR035906">
    <property type="entry name" value="MetI-like_sf"/>
</dbReference>
<dbReference type="EMBL" id="PTJA01000005">
    <property type="protein sequence ID" value="PPK80842.1"/>
    <property type="molecule type" value="Genomic_DNA"/>
</dbReference>
<dbReference type="Proteomes" id="UP000237749">
    <property type="component" value="Unassembled WGS sequence"/>
</dbReference>
<dbReference type="GO" id="GO:0005886">
    <property type="term" value="C:plasma membrane"/>
    <property type="evidence" value="ECO:0007669"/>
    <property type="project" value="UniProtKB-SubCell"/>
</dbReference>
<dbReference type="CDD" id="cd06261">
    <property type="entry name" value="TM_PBP2"/>
    <property type="match status" value="1"/>
</dbReference>
<accession>A0A2S6HSZ5</accession>
<evidence type="ECO:0000256" key="7">
    <source>
        <dbReference type="RuleBase" id="RU363032"/>
    </source>
</evidence>
<dbReference type="SUPFAM" id="SSF161098">
    <property type="entry name" value="MetI-like"/>
    <property type="match status" value="1"/>
</dbReference>
<keyword evidence="5 7" id="KW-1133">Transmembrane helix</keyword>
<sequence>MKKEKISVDLIYFIIVGVMAGLFFLFHTVSFLKGVFYSFTDWKGYGAWNFVGLRNYLQIFRDGDTIHAYEFTFQFAIICTILVNVISLALACALNANIRFKDFLKGVYFLPYMLGSIIVGFIFNFIFANLIPALGQTLGIECLSVNILGTTSAIWGIVIVTIWSGCAFNTLIYISGLQSVDTDVYEAAALDGANGFRRFSRITFPLLAPSFTINMVLAAKGYLMVYDQIMAMTDGGPGTTTTSIAVLIYKKGFGGGQFSYQMANAVVLFLVVVAVSVFQLRILEKREDKIG</sequence>
<feature type="transmembrane region" description="Helical" evidence="7">
    <location>
        <begin position="262"/>
        <end position="283"/>
    </location>
</feature>
<feature type="transmembrane region" description="Helical" evidence="7">
    <location>
        <begin position="12"/>
        <end position="32"/>
    </location>
</feature>
<proteinExistence type="inferred from homology"/>
<comment type="caution">
    <text evidence="9">The sequence shown here is derived from an EMBL/GenBank/DDBJ whole genome shotgun (WGS) entry which is preliminary data.</text>
</comment>
<feature type="transmembrane region" description="Helical" evidence="7">
    <location>
        <begin position="153"/>
        <end position="174"/>
    </location>
</feature>
<comment type="similarity">
    <text evidence="7">Belongs to the binding-protein-dependent transport system permease family.</text>
</comment>
<comment type="subcellular location">
    <subcellularLocation>
        <location evidence="1 7">Cell membrane</location>
        <topology evidence="1 7">Multi-pass membrane protein</topology>
    </subcellularLocation>
</comment>
<dbReference type="AlphaFoldDB" id="A0A2S6HSZ5"/>
<evidence type="ECO:0000256" key="2">
    <source>
        <dbReference type="ARBA" id="ARBA00022448"/>
    </source>
</evidence>
<evidence type="ECO:0000313" key="10">
    <source>
        <dbReference type="Proteomes" id="UP000237749"/>
    </source>
</evidence>
<dbReference type="Pfam" id="PF00528">
    <property type="entry name" value="BPD_transp_1"/>
    <property type="match status" value="1"/>
</dbReference>